<evidence type="ECO:0000256" key="1">
    <source>
        <dbReference type="SAM" id="MobiDB-lite"/>
    </source>
</evidence>
<name>A0A9P4SJ40_9PEZI</name>
<keyword evidence="5" id="KW-1185">Reference proteome</keyword>
<gene>
    <name evidence="4" type="ORF">M501DRAFT_1053552</name>
</gene>
<dbReference type="OrthoDB" id="3939096at2759"/>
<proteinExistence type="predicted"/>
<keyword evidence="2" id="KW-0812">Transmembrane</keyword>
<accession>A0A9P4SJ40</accession>
<dbReference type="Proteomes" id="UP000799429">
    <property type="component" value="Unassembled WGS sequence"/>
</dbReference>
<feature type="chain" id="PRO_5040409259" description="Extracellular membrane protein CFEM domain-containing protein" evidence="3">
    <location>
        <begin position="21"/>
        <end position="223"/>
    </location>
</feature>
<keyword evidence="3" id="KW-0732">Signal</keyword>
<feature type="region of interest" description="Disordered" evidence="1">
    <location>
        <begin position="204"/>
        <end position="223"/>
    </location>
</feature>
<dbReference type="AlphaFoldDB" id="A0A9P4SJ40"/>
<evidence type="ECO:0000313" key="5">
    <source>
        <dbReference type="Proteomes" id="UP000799429"/>
    </source>
</evidence>
<evidence type="ECO:0008006" key="6">
    <source>
        <dbReference type="Google" id="ProtNLM"/>
    </source>
</evidence>
<keyword evidence="2" id="KW-0472">Membrane</keyword>
<organism evidence="4 5">
    <name type="scientific">Patellaria atrata CBS 101060</name>
    <dbReference type="NCBI Taxonomy" id="1346257"/>
    <lineage>
        <taxon>Eukaryota</taxon>
        <taxon>Fungi</taxon>
        <taxon>Dikarya</taxon>
        <taxon>Ascomycota</taxon>
        <taxon>Pezizomycotina</taxon>
        <taxon>Dothideomycetes</taxon>
        <taxon>Dothideomycetes incertae sedis</taxon>
        <taxon>Patellariales</taxon>
        <taxon>Patellariaceae</taxon>
        <taxon>Patellaria</taxon>
    </lineage>
</organism>
<reference evidence="4" key="1">
    <citation type="journal article" date="2020" name="Stud. Mycol.">
        <title>101 Dothideomycetes genomes: a test case for predicting lifestyles and emergence of pathogens.</title>
        <authorList>
            <person name="Haridas S."/>
            <person name="Albert R."/>
            <person name="Binder M."/>
            <person name="Bloem J."/>
            <person name="Labutti K."/>
            <person name="Salamov A."/>
            <person name="Andreopoulos B."/>
            <person name="Baker S."/>
            <person name="Barry K."/>
            <person name="Bills G."/>
            <person name="Bluhm B."/>
            <person name="Cannon C."/>
            <person name="Castanera R."/>
            <person name="Culley D."/>
            <person name="Daum C."/>
            <person name="Ezra D."/>
            <person name="Gonzalez J."/>
            <person name="Henrissat B."/>
            <person name="Kuo A."/>
            <person name="Liang C."/>
            <person name="Lipzen A."/>
            <person name="Lutzoni F."/>
            <person name="Magnuson J."/>
            <person name="Mondo S."/>
            <person name="Nolan M."/>
            <person name="Ohm R."/>
            <person name="Pangilinan J."/>
            <person name="Park H.-J."/>
            <person name="Ramirez L."/>
            <person name="Alfaro M."/>
            <person name="Sun H."/>
            <person name="Tritt A."/>
            <person name="Yoshinaga Y."/>
            <person name="Zwiers L.-H."/>
            <person name="Turgeon B."/>
            <person name="Goodwin S."/>
            <person name="Spatafora J."/>
            <person name="Crous P."/>
            <person name="Grigoriev I."/>
        </authorList>
    </citation>
    <scope>NUCLEOTIDE SEQUENCE</scope>
    <source>
        <strain evidence="4">CBS 101060</strain>
    </source>
</reference>
<evidence type="ECO:0000256" key="2">
    <source>
        <dbReference type="SAM" id="Phobius"/>
    </source>
</evidence>
<sequence>MLLRIVLLLTFLTVLPFTVADGLISLDSSNGFRNLRSCALVCYNGGIRDGYEVANQLDCRKPGLVYVPPDNDCFCRSDLQETAVRYLSNCAFTSCSGNQLDASSATQVYEDYCSSAGYTAAAPNSVSAQTTGGIMRTSTSSSGTLGETGSSGSDTSNSDQPFHDDGSNFSIGGIVGIGAGVVGAIAAVIGCFYMHKQYQKQKRQGTQANLEYSGQRRIPPVYA</sequence>
<dbReference type="EMBL" id="MU006089">
    <property type="protein sequence ID" value="KAF2842737.1"/>
    <property type="molecule type" value="Genomic_DNA"/>
</dbReference>
<feature type="transmembrane region" description="Helical" evidence="2">
    <location>
        <begin position="169"/>
        <end position="194"/>
    </location>
</feature>
<comment type="caution">
    <text evidence="4">The sequence shown here is derived from an EMBL/GenBank/DDBJ whole genome shotgun (WGS) entry which is preliminary data.</text>
</comment>
<protein>
    <recommendedName>
        <fullName evidence="6">Extracellular membrane protein CFEM domain-containing protein</fullName>
    </recommendedName>
</protein>
<keyword evidence="2" id="KW-1133">Transmembrane helix</keyword>
<evidence type="ECO:0000256" key="3">
    <source>
        <dbReference type="SAM" id="SignalP"/>
    </source>
</evidence>
<feature type="signal peptide" evidence="3">
    <location>
        <begin position="1"/>
        <end position="20"/>
    </location>
</feature>
<evidence type="ECO:0000313" key="4">
    <source>
        <dbReference type="EMBL" id="KAF2842737.1"/>
    </source>
</evidence>
<feature type="region of interest" description="Disordered" evidence="1">
    <location>
        <begin position="129"/>
        <end position="164"/>
    </location>
</feature>
<feature type="compositionally biased region" description="Low complexity" evidence="1">
    <location>
        <begin position="137"/>
        <end position="158"/>
    </location>
</feature>